<keyword evidence="3" id="KW-0804">Transcription</keyword>
<evidence type="ECO:0000256" key="2">
    <source>
        <dbReference type="ARBA" id="ARBA00023125"/>
    </source>
</evidence>
<dbReference type="GO" id="GO:0003700">
    <property type="term" value="F:DNA-binding transcription factor activity"/>
    <property type="evidence" value="ECO:0007669"/>
    <property type="project" value="TreeGrafter"/>
</dbReference>
<dbReference type="InterPro" id="IPR028082">
    <property type="entry name" value="Peripla_BP_I"/>
</dbReference>
<organism evidence="6 7">
    <name type="scientific">Agromyces fucosus</name>
    <dbReference type="NCBI Taxonomy" id="41985"/>
    <lineage>
        <taxon>Bacteria</taxon>
        <taxon>Bacillati</taxon>
        <taxon>Actinomycetota</taxon>
        <taxon>Actinomycetes</taxon>
        <taxon>Micrococcales</taxon>
        <taxon>Microbacteriaceae</taxon>
        <taxon>Agromyces</taxon>
    </lineage>
</organism>
<dbReference type="SMART" id="SM00354">
    <property type="entry name" value="HTH_LACI"/>
    <property type="match status" value="1"/>
</dbReference>
<proteinExistence type="predicted"/>
<evidence type="ECO:0000313" key="7">
    <source>
        <dbReference type="Proteomes" id="UP000292935"/>
    </source>
</evidence>
<dbReference type="SUPFAM" id="SSF53822">
    <property type="entry name" value="Periplasmic binding protein-like I"/>
    <property type="match status" value="1"/>
</dbReference>
<feature type="domain" description="HTH lacI-type" evidence="5">
    <location>
        <begin position="96"/>
        <end position="146"/>
    </location>
</feature>
<dbReference type="AlphaFoldDB" id="A0A4Q2JPR6"/>
<dbReference type="InterPro" id="IPR046335">
    <property type="entry name" value="LacI/GalR-like_sensor"/>
</dbReference>
<feature type="region of interest" description="Disordered" evidence="4">
    <location>
        <begin position="1"/>
        <end position="24"/>
    </location>
</feature>
<dbReference type="GO" id="GO:0000976">
    <property type="term" value="F:transcription cis-regulatory region binding"/>
    <property type="evidence" value="ECO:0007669"/>
    <property type="project" value="TreeGrafter"/>
</dbReference>
<name>A0A4Q2JPR6_9MICO</name>
<gene>
    <name evidence="6" type="ORF">ESP57_07765</name>
</gene>
<dbReference type="PROSITE" id="PS00356">
    <property type="entry name" value="HTH_LACI_1"/>
    <property type="match status" value="1"/>
</dbReference>
<dbReference type="EMBL" id="SDPO01000002">
    <property type="protein sequence ID" value="RXZ48866.1"/>
    <property type="molecule type" value="Genomic_DNA"/>
</dbReference>
<evidence type="ECO:0000256" key="3">
    <source>
        <dbReference type="ARBA" id="ARBA00023163"/>
    </source>
</evidence>
<protein>
    <submittedName>
        <fullName evidence="6">LacI family transcriptional regulator</fullName>
    </submittedName>
</protein>
<evidence type="ECO:0000256" key="4">
    <source>
        <dbReference type="SAM" id="MobiDB-lite"/>
    </source>
</evidence>
<keyword evidence="2" id="KW-0238">DNA-binding</keyword>
<reference evidence="6 7" key="1">
    <citation type="submission" date="2019-01" db="EMBL/GenBank/DDBJ databases">
        <authorList>
            <person name="Li J."/>
        </authorList>
    </citation>
    <scope>NUCLEOTIDE SEQUENCE [LARGE SCALE GENOMIC DNA]</scope>
    <source>
        <strain evidence="6 7">CCUG 35506</strain>
    </source>
</reference>
<dbReference type="PROSITE" id="PS50932">
    <property type="entry name" value="HTH_LACI_2"/>
    <property type="match status" value="1"/>
</dbReference>
<dbReference type="Gene3D" id="3.40.50.2300">
    <property type="match status" value="2"/>
</dbReference>
<dbReference type="InterPro" id="IPR010982">
    <property type="entry name" value="Lambda_DNA-bd_dom_sf"/>
</dbReference>
<keyword evidence="7" id="KW-1185">Reference proteome</keyword>
<evidence type="ECO:0000313" key="6">
    <source>
        <dbReference type="EMBL" id="RXZ48866.1"/>
    </source>
</evidence>
<dbReference type="OrthoDB" id="3510266at2"/>
<dbReference type="Pfam" id="PF00356">
    <property type="entry name" value="LacI"/>
    <property type="match status" value="1"/>
</dbReference>
<evidence type="ECO:0000259" key="5">
    <source>
        <dbReference type="PROSITE" id="PS50932"/>
    </source>
</evidence>
<dbReference type="Pfam" id="PF13377">
    <property type="entry name" value="Peripla_BP_3"/>
    <property type="match status" value="1"/>
</dbReference>
<dbReference type="SUPFAM" id="SSF47413">
    <property type="entry name" value="lambda repressor-like DNA-binding domains"/>
    <property type="match status" value="1"/>
</dbReference>
<dbReference type="Proteomes" id="UP000292935">
    <property type="component" value="Unassembled WGS sequence"/>
</dbReference>
<evidence type="ECO:0000256" key="1">
    <source>
        <dbReference type="ARBA" id="ARBA00023015"/>
    </source>
</evidence>
<keyword evidence="1" id="KW-0805">Transcription regulation</keyword>
<dbReference type="Gene3D" id="1.10.260.40">
    <property type="entry name" value="lambda repressor-like DNA-binding domains"/>
    <property type="match status" value="1"/>
</dbReference>
<dbReference type="PANTHER" id="PTHR30146">
    <property type="entry name" value="LACI-RELATED TRANSCRIPTIONAL REPRESSOR"/>
    <property type="match status" value="1"/>
</dbReference>
<dbReference type="InterPro" id="IPR000843">
    <property type="entry name" value="HTH_LacI"/>
</dbReference>
<comment type="caution">
    <text evidence="6">The sequence shown here is derived from an EMBL/GenBank/DDBJ whole genome shotgun (WGS) entry which is preliminary data.</text>
</comment>
<accession>A0A4Q2JPR6</accession>
<dbReference type="PANTHER" id="PTHR30146:SF153">
    <property type="entry name" value="LACTOSE OPERON REPRESSOR"/>
    <property type="match status" value="1"/>
</dbReference>
<dbReference type="CDD" id="cd01392">
    <property type="entry name" value="HTH_LacI"/>
    <property type="match status" value="1"/>
</dbReference>
<sequence>MSSPRRVNVVQAKPGTGSSLHARTPAALLTRDGRSRFGHCPVLRQELAESAPIDDARTRPRRECPTGNGSIFHDERSTLSLEPARRREARMAAIGDVARLAGVSKATASRALTGNGYVAEETRRRVETAAAEIGYIASPDAASLVTGRTKNVGVVIPFVNRWFFGEVLEGIERALLTAGYDLTLYNLSDSGPDRARVFEFFLARKRVDAVIAVGVDLAEHEVAALDRREKPLVCLGGTGGTAARLSVDDRAVGQLATEHLLHLGHTRIAHLAGAGASERPDTVQGLRRHGFLDAMGAAGHDPSPADVVETEMTMPGGYRAALQLLGHPGPRPTAVFAASDELAFGALRAAERLGIAMPAELSVVGVDGHEYAEMFDLTTVEQYPGEQGRSAVGVVLRLLGEGAVADPLPDSGAPLPTRLVVRASTTAAPR</sequence>
<dbReference type="CDD" id="cd06267">
    <property type="entry name" value="PBP1_LacI_sugar_binding-like"/>
    <property type="match status" value="1"/>
</dbReference>